<sequence>MPSGPDQKPVTDQQPLPDAGKPHVIVFANEKGGTGKSTTAVHVAIALAAKGARVSVFDLDQRQRTVGRYLDNRAETVRRSGTALPMPRHATHAAQSDDAFEETWNDLSADADFLIVDTPGRDDPFARTAAMLANTLVTPMNDSFVDFDLIGQVDPETYKVTRPSFYSELIWDARKTRARADGATIDWVVLRNRLQHIEARNMRRVSDALGQLAKRVGFRIIPGLGERVIYREMFPAGLTMIDSREFGAMGLGHVAARQELREMMSGLQLPDPAALPVSAPLAATA</sequence>
<dbReference type="Gene3D" id="3.40.50.300">
    <property type="entry name" value="P-loop containing nucleotide triphosphate hydrolases"/>
    <property type="match status" value="1"/>
</dbReference>
<keyword evidence="3" id="KW-1185">Reference proteome</keyword>
<dbReference type="SUPFAM" id="SSF52540">
    <property type="entry name" value="P-loop containing nucleoside triphosphate hydrolases"/>
    <property type="match status" value="1"/>
</dbReference>
<dbReference type="Proteomes" id="UP000199206">
    <property type="component" value="Unassembled WGS sequence"/>
</dbReference>
<dbReference type="STRING" id="1166340.SAMN05192583_3611"/>
<evidence type="ECO:0000256" key="1">
    <source>
        <dbReference type="SAM" id="MobiDB-lite"/>
    </source>
</evidence>
<proteinExistence type="predicted"/>
<gene>
    <name evidence="2" type="ORF">SAMN05192583_3611</name>
</gene>
<name>A0A1H8JJK6_9SPHN</name>
<dbReference type="InterPro" id="IPR015223">
    <property type="entry name" value="MipZ"/>
</dbReference>
<organism evidence="2 3">
    <name type="scientific">Sphingomonas gellani</name>
    <dbReference type="NCBI Taxonomy" id="1166340"/>
    <lineage>
        <taxon>Bacteria</taxon>
        <taxon>Pseudomonadati</taxon>
        <taxon>Pseudomonadota</taxon>
        <taxon>Alphaproteobacteria</taxon>
        <taxon>Sphingomonadales</taxon>
        <taxon>Sphingomonadaceae</taxon>
        <taxon>Sphingomonas</taxon>
    </lineage>
</organism>
<dbReference type="PANTHER" id="PTHR13696:SF96">
    <property type="entry name" value="COBQ_COBB_MIND_PARA NUCLEOTIDE BINDING DOMAIN-CONTAINING PROTEIN"/>
    <property type="match status" value="1"/>
</dbReference>
<accession>A0A1H8JJK6</accession>
<evidence type="ECO:0000313" key="3">
    <source>
        <dbReference type="Proteomes" id="UP000199206"/>
    </source>
</evidence>
<dbReference type="InterPro" id="IPR027417">
    <property type="entry name" value="P-loop_NTPase"/>
</dbReference>
<feature type="region of interest" description="Disordered" evidence="1">
    <location>
        <begin position="1"/>
        <end position="20"/>
    </location>
</feature>
<dbReference type="InterPro" id="IPR050678">
    <property type="entry name" value="DNA_Partitioning_ATPase"/>
</dbReference>
<protein>
    <submittedName>
        <fullName evidence="2">Chromosome partitioning protein</fullName>
    </submittedName>
</protein>
<dbReference type="AlphaFoldDB" id="A0A1H8JJK6"/>
<evidence type="ECO:0000313" key="2">
    <source>
        <dbReference type="EMBL" id="SEN80930.1"/>
    </source>
</evidence>
<dbReference type="EMBL" id="FOCF01000014">
    <property type="protein sequence ID" value="SEN80930.1"/>
    <property type="molecule type" value="Genomic_DNA"/>
</dbReference>
<dbReference type="CDD" id="cd02042">
    <property type="entry name" value="ParAB_family"/>
    <property type="match status" value="1"/>
</dbReference>
<dbReference type="Pfam" id="PF09140">
    <property type="entry name" value="MipZ"/>
    <property type="match status" value="1"/>
</dbReference>
<reference evidence="3" key="1">
    <citation type="submission" date="2016-10" db="EMBL/GenBank/DDBJ databases">
        <authorList>
            <person name="Varghese N."/>
            <person name="Submissions S."/>
        </authorList>
    </citation>
    <scope>NUCLEOTIDE SEQUENCE [LARGE SCALE GENOMIC DNA]</scope>
    <source>
        <strain evidence="3">S6-262</strain>
    </source>
</reference>
<dbReference type="PANTHER" id="PTHR13696">
    <property type="entry name" value="P-LOOP CONTAINING NUCLEOSIDE TRIPHOSPHATE HYDROLASE"/>
    <property type="match status" value="1"/>
</dbReference>